<keyword evidence="5 14" id="KW-0645">Protease</keyword>
<dbReference type="PROSITE" id="PS51476">
    <property type="entry name" value="PROTEASOME_BETA_2"/>
    <property type="match status" value="1"/>
</dbReference>
<dbReference type="InterPro" id="IPR001353">
    <property type="entry name" value="Proteasome_sua/b"/>
</dbReference>
<dbReference type="CDD" id="cd01913">
    <property type="entry name" value="protease_HslV"/>
    <property type="match status" value="1"/>
</dbReference>
<dbReference type="AlphaFoldDB" id="A0A7C4VUI3"/>
<feature type="active site" evidence="14">
    <location>
        <position position="20"/>
    </location>
</feature>
<comment type="function">
    <text evidence="14">Protease subunit of a proteasome-like degradation complex believed to be a general protein degrading machinery.</text>
</comment>
<evidence type="ECO:0000256" key="10">
    <source>
        <dbReference type="ARBA" id="ARBA00052385"/>
    </source>
</evidence>
<evidence type="ECO:0000256" key="8">
    <source>
        <dbReference type="ARBA" id="ARBA00022801"/>
    </source>
</evidence>
<comment type="catalytic activity">
    <reaction evidence="10 14">
        <text>ATP-dependent cleavage of peptide bonds with broad specificity.</text>
        <dbReference type="EC" id="3.4.25.2"/>
    </reaction>
</comment>
<comment type="subcellular location">
    <subcellularLocation>
        <location evidence="1 14">Cytoplasm</location>
    </subcellularLocation>
</comment>
<evidence type="ECO:0000256" key="3">
    <source>
        <dbReference type="ARBA" id="ARBA00022490"/>
    </source>
</evidence>
<evidence type="ECO:0000256" key="12">
    <source>
        <dbReference type="ARBA" id="ARBA00066335"/>
    </source>
</evidence>
<evidence type="ECO:0000256" key="9">
    <source>
        <dbReference type="ARBA" id="ARBA00023053"/>
    </source>
</evidence>
<keyword evidence="6 14" id="KW-0888">Threonine protease</keyword>
<evidence type="ECO:0000256" key="11">
    <source>
        <dbReference type="ARBA" id="ARBA00064434"/>
    </source>
</evidence>
<evidence type="ECO:0000256" key="5">
    <source>
        <dbReference type="ARBA" id="ARBA00022670"/>
    </source>
</evidence>
<dbReference type="PIRSF" id="PIRSF039093">
    <property type="entry name" value="HslV"/>
    <property type="match status" value="1"/>
</dbReference>
<dbReference type="Pfam" id="PF00227">
    <property type="entry name" value="Proteasome"/>
    <property type="match status" value="1"/>
</dbReference>
<evidence type="ECO:0000256" key="1">
    <source>
        <dbReference type="ARBA" id="ARBA00004496"/>
    </source>
</evidence>
<keyword evidence="3 14" id="KW-0963">Cytoplasm</keyword>
<dbReference type="GO" id="GO:0051603">
    <property type="term" value="P:proteolysis involved in protein catabolic process"/>
    <property type="evidence" value="ECO:0007669"/>
    <property type="project" value="InterPro"/>
</dbReference>
<accession>A0A7C4VUI3</accession>
<evidence type="ECO:0000256" key="13">
    <source>
        <dbReference type="ARBA" id="ARBA00074399"/>
    </source>
</evidence>
<evidence type="ECO:0000256" key="14">
    <source>
        <dbReference type="HAMAP-Rule" id="MF_00248"/>
    </source>
</evidence>
<reference evidence="15" key="1">
    <citation type="journal article" date="2020" name="mSystems">
        <title>Genome- and Community-Level Interaction Insights into Carbon Utilization and Element Cycling Functions of Hydrothermarchaeota in Hydrothermal Sediment.</title>
        <authorList>
            <person name="Zhou Z."/>
            <person name="Liu Y."/>
            <person name="Xu W."/>
            <person name="Pan J."/>
            <person name="Luo Z.H."/>
            <person name="Li M."/>
        </authorList>
    </citation>
    <scope>NUCLEOTIDE SEQUENCE [LARGE SCALE GENOMIC DNA]</scope>
    <source>
        <strain evidence="15">SpSt-609</strain>
    </source>
</reference>
<keyword evidence="8 14" id="KW-0378">Hydrolase</keyword>
<feature type="binding site" evidence="14">
    <location>
        <position position="178"/>
    </location>
    <ligand>
        <name>Na(+)</name>
        <dbReference type="ChEBI" id="CHEBI:29101"/>
    </ligand>
</feature>
<dbReference type="InterPro" id="IPR029055">
    <property type="entry name" value="Ntn_hydrolases_N"/>
</dbReference>
<comment type="caution">
    <text evidence="15">The sequence shown here is derived from an EMBL/GenBank/DDBJ whole genome shotgun (WGS) entry which is preliminary data.</text>
</comment>
<comment type="subunit">
    <text evidence="11 14">A double ring-shaped homohexamer of HslV is capped on each side by a ring-shaped HslU homohexamer. The assembly of the HslU/HslV complex is dependent on binding of ATP.</text>
</comment>
<comment type="similarity">
    <text evidence="2 14">Belongs to the peptidase T1B family. HslV subfamily.</text>
</comment>
<dbReference type="Gene3D" id="3.60.20.10">
    <property type="entry name" value="Glutamine Phosphoribosylpyrophosphate, subunit 1, domain 1"/>
    <property type="match status" value="1"/>
</dbReference>
<dbReference type="HAMAP" id="MF_00248">
    <property type="entry name" value="HslV"/>
    <property type="match status" value="1"/>
</dbReference>
<feature type="binding site" evidence="14">
    <location>
        <position position="181"/>
    </location>
    <ligand>
        <name>Na(+)</name>
        <dbReference type="ChEBI" id="CHEBI:29101"/>
    </ligand>
</feature>
<protein>
    <recommendedName>
        <fullName evidence="13 14">ATP-dependent protease subunit HslV</fullName>
        <ecNumber evidence="12 14">3.4.25.2</ecNumber>
    </recommendedName>
</protein>
<feature type="binding site" evidence="14">
    <location>
        <position position="175"/>
    </location>
    <ligand>
        <name>Na(+)</name>
        <dbReference type="ChEBI" id="CHEBI:29101"/>
    </ligand>
</feature>
<keyword evidence="9 14" id="KW-0915">Sodium</keyword>
<dbReference type="NCBIfam" id="TIGR03692">
    <property type="entry name" value="ATP_dep_HslV"/>
    <property type="match status" value="1"/>
</dbReference>
<evidence type="ECO:0000313" key="15">
    <source>
        <dbReference type="EMBL" id="HGU40486.1"/>
    </source>
</evidence>
<dbReference type="GO" id="GO:0004298">
    <property type="term" value="F:threonine-type endopeptidase activity"/>
    <property type="evidence" value="ECO:0007669"/>
    <property type="project" value="UniProtKB-KW"/>
</dbReference>
<sequence>MRKVKDQSVYHSLTHSWHATTVLAVRRYGKVVMASDGQVTYGSIVMKASARKVRRIGDGKVLAGFAGAVADAMTLLERFENKYREWNGNLLKAAVELAKDWRLDRALRRLEAMLIVADSEHLLVLSGTGEVIQPDENIAAIGSGGPYALAAARALLRNTDYDARKIVEEAMRIASEICIYTNDNFIIEEL</sequence>
<dbReference type="FunFam" id="3.60.20.10:FF:000002">
    <property type="entry name" value="ATP-dependent protease subunit HslV"/>
    <property type="match status" value="1"/>
</dbReference>
<evidence type="ECO:0000256" key="4">
    <source>
        <dbReference type="ARBA" id="ARBA00022533"/>
    </source>
</evidence>
<evidence type="ECO:0000256" key="6">
    <source>
        <dbReference type="ARBA" id="ARBA00022698"/>
    </source>
</evidence>
<dbReference type="EMBL" id="DSZY01000022">
    <property type="protein sequence ID" value="HGU40486.1"/>
    <property type="molecule type" value="Genomic_DNA"/>
</dbReference>
<keyword evidence="4 14" id="KW-0021">Allosteric enzyme</keyword>
<dbReference type="NCBIfam" id="NF003964">
    <property type="entry name" value="PRK05456.1"/>
    <property type="match status" value="1"/>
</dbReference>
<dbReference type="EC" id="3.4.25.2" evidence="12 14"/>
<dbReference type="PANTHER" id="PTHR32194:SF0">
    <property type="entry name" value="ATP-DEPENDENT PROTEASE SUBUNIT HSLV"/>
    <property type="match status" value="1"/>
</dbReference>
<dbReference type="GO" id="GO:0009376">
    <property type="term" value="C:HslUV protease complex"/>
    <property type="evidence" value="ECO:0007669"/>
    <property type="project" value="UniProtKB-UniRule"/>
</dbReference>
<dbReference type="InterPro" id="IPR023333">
    <property type="entry name" value="Proteasome_suB-type"/>
</dbReference>
<evidence type="ECO:0000256" key="7">
    <source>
        <dbReference type="ARBA" id="ARBA00022723"/>
    </source>
</evidence>
<proteinExistence type="inferred from homology"/>
<name>A0A7C4VUI3_9BACT</name>
<dbReference type="InterPro" id="IPR022281">
    <property type="entry name" value="ATP-dep_Prtase_HsIV_su"/>
</dbReference>
<dbReference type="PANTHER" id="PTHR32194">
    <property type="entry name" value="METALLOPROTEASE TLDD"/>
    <property type="match status" value="1"/>
</dbReference>
<dbReference type="SUPFAM" id="SSF56235">
    <property type="entry name" value="N-terminal nucleophile aminohydrolases (Ntn hydrolases)"/>
    <property type="match status" value="1"/>
</dbReference>
<dbReference type="GO" id="GO:0046872">
    <property type="term" value="F:metal ion binding"/>
    <property type="evidence" value="ECO:0007669"/>
    <property type="project" value="UniProtKB-KW"/>
</dbReference>
<dbReference type="GO" id="GO:0005839">
    <property type="term" value="C:proteasome core complex"/>
    <property type="evidence" value="ECO:0007669"/>
    <property type="project" value="InterPro"/>
</dbReference>
<comment type="activity regulation">
    <text evidence="14">Allosterically activated by HslU binding.</text>
</comment>
<keyword evidence="7 14" id="KW-0479">Metal-binding</keyword>
<gene>
    <name evidence="14 15" type="primary">hslV</name>
    <name evidence="15" type="ORF">ENT77_04720</name>
</gene>
<evidence type="ECO:0000256" key="2">
    <source>
        <dbReference type="ARBA" id="ARBA00006053"/>
    </source>
</evidence>
<organism evidence="15">
    <name type="scientific">Fervidobacterium thailandense</name>
    <dbReference type="NCBI Taxonomy" id="1008305"/>
    <lineage>
        <taxon>Bacteria</taxon>
        <taxon>Thermotogati</taxon>
        <taxon>Thermotogota</taxon>
        <taxon>Thermotogae</taxon>
        <taxon>Thermotogales</taxon>
        <taxon>Fervidobacteriaceae</taxon>
        <taxon>Fervidobacterium</taxon>
    </lineage>
</organism>